<name>A0A7U3YL68_DESPD</name>
<protein>
    <recommendedName>
        <fullName evidence="5">Vitamin K epoxide reductase domain-containing protein</fullName>
    </recommendedName>
</protein>
<feature type="compositionally biased region" description="Polar residues" evidence="1">
    <location>
        <begin position="305"/>
        <end position="315"/>
    </location>
</feature>
<feature type="compositionally biased region" description="Polar residues" evidence="1">
    <location>
        <begin position="285"/>
        <end position="295"/>
    </location>
</feature>
<organism evidence="3 4">
    <name type="scientific">Desulfobulbus propionicus (strain ATCC 33891 / DSM 2032 / VKM B-1956 / 1pr3)</name>
    <dbReference type="NCBI Taxonomy" id="577650"/>
    <lineage>
        <taxon>Bacteria</taxon>
        <taxon>Pseudomonadati</taxon>
        <taxon>Thermodesulfobacteriota</taxon>
        <taxon>Desulfobulbia</taxon>
        <taxon>Desulfobulbales</taxon>
        <taxon>Desulfobulbaceae</taxon>
        <taxon>Desulfobulbus</taxon>
    </lineage>
</organism>
<sequence length="326" mass="35569">MYRKNKWLRMQRVKWAALLASLMVAAQIIILLLGQEGLCLSQGCQVVDQLTKVPPLWFNFTGLFFFQAVFWCLFRINDEGANRAQLVRLLLLAGLAAEGVLVGFQQIIAGTFCTYCLIVLGFITLLNVLAGIKQLLTSFFVFGVVLLAFSSLEYNSSHKNPNAIRDGVFASRIIASPTATVYLFFSSTCSHCQRVLKTMRNNAVISMHFNPIDTISSLAVPEVILNPRYSAGANKALLTTLGIEEIPVLLIRTTNGFSIVKGESACIAFLDSLATHGRKSENLPNIHSSATSINNPLLPPAENQEGCSVDTSCDSPPSLPGINPSR</sequence>
<keyword evidence="2" id="KW-1133">Transmembrane helix</keyword>
<keyword evidence="4" id="KW-1185">Reference proteome</keyword>
<dbReference type="Proteomes" id="UP000006365">
    <property type="component" value="Chromosome"/>
</dbReference>
<feature type="region of interest" description="Disordered" evidence="1">
    <location>
        <begin position="285"/>
        <end position="326"/>
    </location>
</feature>
<dbReference type="SUPFAM" id="SSF52833">
    <property type="entry name" value="Thioredoxin-like"/>
    <property type="match status" value="1"/>
</dbReference>
<dbReference type="AlphaFoldDB" id="A0A7U3YL68"/>
<feature type="transmembrane region" description="Helical" evidence="2">
    <location>
        <begin position="108"/>
        <end position="128"/>
    </location>
</feature>
<gene>
    <name evidence="3" type="ordered locus">Despr_1250</name>
</gene>
<evidence type="ECO:0008006" key="5">
    <source>
        <dbReference type="Google" id="ProtNLM"/>
    </source>
</evidence>
<feature type="transmembrane region" description="Helical" evidence="2">
    <location>
        <begin position="135"/>
        <end position="152"/>
    </location>
</feature>
<reference evidence="3 4" key="1">
    <citation type="journal article" date="2011" name="Stand. Genomic Sci.">
        <title>Complete genome sequence of Desulfobulbus propionicus type strain (1pr3).</title>
        <authorList>
            <person name="Pagani I."/>
            <person name="Lapidus A."/>
            <person name="Nolan M."/>
            <person name="Lucas S."/>
            <person name="Hammon N."/>
            <person name="Deshpande S."/>
            <person name="Cheng J.F."/>
            <person name="Chertkov O."/>
            <person name="Davenport K."/>
            <person name="Tapia R."/>
            <person name="Han C."/>
            <person name="Goodwin L."/>
            <person name="Pitluck S."/>
            <person name="Liolios K."/>
            <person name="Mavromatis K."/>
            <person name="Ivanova N."/>
            <person name="Mikhailova N."/>
            <person name="Pati A."/>
            <person name="Chen A."/>
            <person name="Palaniappan K."/>
            <person name="Land M."/>
            <person name="Hauser L."/>
            <person name="Chang Y.J."/>
            <person name="Jeffries C.D."/>
            <person name="Detter J.C."/>
            <person name="Brambilla E."/>
            <person name="Kannan K.P."/>
            <person name="Djao O.D."/>
            <person name="Rohde M."/>
            <person name="Pukall R."/>
            <person name="Spring S."/>
            <person name="Goker M."/>
            <person name="Sikorski J."/>
            <person name="Woyke T."/>
            <person name="Bristow J."/>
            <person name="Eisen J.A."/>
            <person name="Markowitz V."/>
            <person name="Hugenholtz P."/>
            <person name="Kyrpides N.C."/>
            <person name="Klenk H.P."/>
        </authorList>
    </citation>
    <scope>NUCLEOTIDE SEQUENCE [LARGE SCALE GENOMIC DNA]</scope>
    <source>
        <strain evidence="4">ATCC 33891 / DSM 2032 / 1pr3</strain>
    </source>
</reference>
<dbReference type="EMBL" id="CP002364">
    <property type="protein sequence ID" value="ADW17414.1"/>
    <property type="molecule type" value="Genomic_DNA"/>
</dbReference>
<evidence type="ECO:0000256" key="2">
    <source>
        <dbReference type="SAM" id="Phobius"/>
    </source>
</evidence>
<feature type="transmembrane region" description="Helical" evidence="2">
    <location>
        <begin position="57"/>
        <end position="74"/>
    </location>
</feature>
<feature type="transmembrane region" description="Helical" evidence="2">
    <location>
        <begin position="86"/>
        <end position="102"/>
    </location>
</feature>
<keyword evidence="2" id="KW-0812">Transmembrane</keyword>
<evidence type="ECO:0000313" key="4">
    <source>
        <dbReference type="Proteomes" id="UP000006365"/>
    </source>
</evidence>
<keyword evidence="2" id="KW-0472">Membrane</keyword>
<evidence type="ECO:0000313" key="3">
    <source>
        <dbReference type="EMBL" id="ADW17414.1"/>
    </source>
</evidence>
<dbReference type="RefSeq" id="WP_015723956.1">
    <property type="nucleotide sequence ID" value="NC_014972.1"/>
</dbReference>
<dbReference type="InterPro" id="IPR036249">
    <property type="entry name" value="Thioredoxin-like_sf"/>
</dbReference>
<proteinExistence type="predicted"/>
<evidence type="ECO:0000256" key="1">
    <source>
        <dbReference type="SAM" id="MobiDB-lite"/>
    </source>
</evidence>
<dbReference type="KEGG" id="dpr:Despr_1250"/>
<accession>A0A7U3YL68</accession>